<comment type="similarity">
    <text evidence="1">Belongs to the AHA1 family.</text>
</comment>
<dbReference type="Gene3D" id="3.30.530.20">
    <property type="match status" value="2"/>
</dbReference>
<dbReference type="CDD" id="cd07814">
    <property type="entry name" value="SRPBCC_CalC_Aha1-like"/>
    <property type="match status" value="1"/>
</dbReference>
<dbReference type="AlphaFoldDB" id="A0A2K9NPG2"/>
<dbReference type="PANTHER" id="PTHR36929">
    <property type="entry name" value="ATTACHMENT SUBUNIT, PUTATIVE-RELATED"/>
    <property type="match status" value="1"/>
</dbReference>
<keyword evidence="4" id="KW-1185">Reference proteome</keyword>
<dbReference type="RefSeq" id="WP_102242683.1">
    <property type="nucleotide sequence ID" value="NZ_CP025704.1"/>
</dbReference>
<dbReference type="OrthoDB" id="9800899at2"/>
<evidence type="ECO:0000259" key="2">
    <source>
        <dbReference type="Pfam" id="PF08327"/>
    </source>
</evidence>
<dbReference type="Proteomes" id="UP000235584">
    <property type="component" value="Chromosome"/>
</dbReference>
<dbReference type="EMBL" id="CP025704">
    <property type="protein sequence ID" value="AUN97388.1"/>
    <property type="molecule type" value="Genomic_DNA"/>
</dbReference>
<gene>
    <name evidence="3" type="ORF">C0V70_04530</name>
</gene>
<organism evidence="3 4">
    <name type="scientific">Bacteriovorax stolpii</name>
    <name type="common">Bdellovibrio stolpii</name>
    <dbReference type="NCBI Taxonomy" id="960"/>
    <lineage>
        <taxon>Bacteria</taxon>
        <taxon>Pseudomonadati</taxon>
        <taxon>Bdellovibrionota</taxon>
        <taxon>Bacteriovoracia</taxon>
        <taxon>Bacteriovoracales</taxon>
        <taxon>Bacteriovoracaceae</taxon>
        <taxon>Bacteriovorax</taxon>
    </lineage>
</organism>
<dbReference type="InterPro" id="IPR023393">
    <property type="entry name" value="START-like_dom_sf"/>
</dbReference>
<sequence length="318" mass="36923">MSAKNKPNEIYIERIYDAPVKIVWEAWTDPDQVAKWWGPRGFTHTTKSKDFRPGGKWIYTMHGPDGVDWPNITTYHEIIPYSRLMYDHGGNEERDALFRVTVNFIELKNDKTKMEMWMAFPDPEAAKEIGKHIRKAGGNATWDRLAEHLEKRSSGKEKFVINRTFEAPIALVFDMFTKPEHFTKWLAPTGMDMVYLKNDIKVGDYTICKMSDAQGFTLYNKAQYKEITQPNRIVYTQEFCDEKGNITKAPFDPNWPTTMQTTVTLIEENPTLTRVTVSWELVGDFTQIELETFIKEKGGMTVGWTGSFDKLEEYLKNI</sequence>
<feature type="domain" description="Activator of Hsp90 ATPase homologue 1/2-like C-terminal" evidence="2">
    <location>
        <begin position="17"/>
        <end position="150"/>
    </location>
</feature>
<evidence type="ECO:0000256" key="1">
    <source>
        <dbReference type="ARBA" id="ARBA00006817"/>
    </source>
</evidence>
<proteinExistence type="inferred from homology"/>
<protein>
    <recommendedName>
        <fullName evidence="2">Activator of Hsp90 ATPase homologue 1/2-like C-terminal domain-containing protein</fullName>
    </recommendedName>
</protein>
<dbReference type="CDD" id="cd08894">
    <property type="entry name" value="SRPBCC_CalC_Aha1-like_1"/>
    <property type="match status" value="1"/>
</dbReference>
<dbReference type="KEGG" id="bsto:C0V70_04530"/>
<evidence type="ECO:0000313" key="3">
    <source>
        <dbReference type="EMBL" id="AUN97388.1"/>
    </source>
</evidence>
<reference evidence="3 4" key="1">
    <citation type="submission" date="2018-01" db="EMBL/GenBank/DDBJ databases">
        <title>Complete genome sequence of Bacteriovorax stolpii DSM12778.</title>
        <authorList>
            <person name="Tang B."/>
            <person name="Chang J."/>
        </authorList>
    </citation>
    <scope>NUCLEOTIDE SEQUENCE [LARGE SCALE GENOMIC DNA]</scope>
    <source>
        <strain evidence="3 4">DSM 12778</strain>
    </source>
</reference>
<name>A0A2K9NPG2_BACTC</name>
<dbReference type="InterPro" id="IPR013538">
    <property type="entry name" value="ASHA1/2-like_C"/>
</dbReference>
<dbReference type="SUPFAM" id="SSF55961">
    <property type="entry name" value="Bet v1-like"/>
    <property type="match status" value="2"/>
</dbReference>
<dbReference type="Pfam" id="PF08327">
    <property type="entry name" value="AHSA1"/>
    <property type="match status" value="2"/>
</dbReference>
<accession>A0A2K9NPG2</accession>
<dbReference type="PANTHER" id="PTHR36929:SF5">
    <property type="entry name" value="BLR6751 PROTEIN"/>
    <property type="match status" value="1"/>
</dbReference>
<feature type="domain" description="Activator of Hsp90 ATPase homologue 1/2-like C-terminal" evidence="2">
    <location>
        <begin position="167"/>
        <end position="316"/>
    </location>
</feature>
<evidence type="ECO:0000313" key="4">
    <source>
        <dbReference type="Proteomes" id="UP000235584"/>
    </source>
</evidence>